<name>A0A0V1LYC8_9BILA</name>
<proteinExistence type="predicted"/>
<dbReference type="Proteomes" id="UP000054843">
    <property type="component" value="Unassembled WGS sequence"/>
</dbReference>
<keyword evidence="2" id="KW-1185">Reference proteome</keyword>
<protein>
    <submittedName>
        <fullName evidence="1">Uncharacterized protein</fullName>
    </submittedName>
</protein>
<reference evidence="1 2" key="1">
    <citation type="submission" date="2015-01" db="EMBL/GenBank/DDBJ databases">
        <title>Evolution of Trichinella species and genotypes.</title>
        <authorList>
            <person name="Korhonen P.K."/>
            <person name="Edoardo P."/>
            <person name="Giuseppe L.R."/>
            <person name="Gasser R.B."/>
        </authorList>
    </citation>
    <scope>NUCLEOTIDE SEQUENCE [LARGE SCALE GENOMIC DNA]</scope>
    <source>
        <strain evidence="1">ISS1980</strain>
    </source>
</reference>
<evidence type="ECO:0000313" key="1">
    <source>
        <dbReference type="EMBL" id="KRZ64525.1"/>
    </source>
</evidence>
<gene>
    <name evidence="1" type="ORF">T10_3155</name>
</gene>
<evidence type="ECO:0000313" key="2">
    <source>
        <dbReference type="Proteomes" id="UP000054843"/>
    </source>
</evidence>
<comment type="caution">
    <text evidence="1">The sequence shown here is derived from an EMBL/GenBank/DDBJ whole genome shotgun (WGS) entry which is preliminary data.</text>
</comment>
<dbReference type="AlphaFoldDB" id="A0A0V1LYC8"/>
<sequence>MVYFGGPQALPGGAKPYYILGGPCSAWGGAARWFEE</sequence>
<organism evidence="1 2">
    <name type="scientific">Trichinella papuae</name>
    <dbReference type="NCBI Taxonomy" id="268474"/>
    <lineage>
        <taxon>Eukaryota</taxon>
        <taxon>Metazoa</taxon>
        <taxon>Ecdysozoa</taxon>
        <taxon>Nematoda</taxon>
        <taxon>Enoplea</taxon>
        <taxon>Dorylaimia</taxon>
        <taxon>Trichinellida</taxon>
        <taxon>Trichinellidae</taxon>
        <taxon>Trichinella</taxon>
    </lineage>
</organism>
<accession>A0A0V1LYC8</accession>
<dbReference type="EMBL" id="JYDO01001008">
    <property type="protein sequence ID" value="KRZ64525.1"/>
    <property type="molecule type" value="Genomic_DNA"/>
</dbReference>